<dbReference type="EMBL" id="GGEC01017244">
    <property type="protein sequence ID" value="MBW97727.1"/>
    <property type="molecule type" value="Transcribed_RNA"/>
</dbReference>
<evidence type="ECO:0000313" key="2">
    <source>
        <dbReference type="EMBL" id="MBW97727.1"/>
    </source>
</evidence>
<name>A0A2P2JW76_RHIMU</name>
<protein>
    <submittedName>
        <fullName evidence="2">Uncharacterized protein</fullName>
    </submittedName>
</protein>
<sequence length="21" mass="2270">MPNDQSARLVILACPKSSEIP</sequence>
<organism evidence="2">
    <name type="scientific">Rhizophora mucronata</name>
    <name type="common">Asiatic mangrove</name>
    <dbReference type="NCBI Taxonomy" id="61149"/>
    <lineage>
        <taxon>Eukaryota</taxon>
        <taxon>Viridiplantae</taxon>
        <taxon>Streptophyta</taxon>
        <taxon>Embryophyta</taxon>
        <taxon>Tracheophyta</taxon>
        <taxon>Spermatophyta</taxon>
        <taxon>Magnoliopsida</taxon>
        <taxon>eudicotyledons</taxon>
        <taxon>Gunneridae</taxon>
        <taxon>Pentapetalae</taxon>
        <taxon>rosids</taxon>
        <taxon>fabids</taxon>
        <taxon>Malpighiales</taxon>
        <taxon>Rhizophoraceae</taxon>
        <taxon>Rhizophora</taxon>
    </lineage>
</organism>
<evidence type="ECO:0000256" key="1">
    <source>
        <dbReference type="SAM" id="MobiDB-lite"/>
    </source>
</evidence>
<proteinExistence type="predicted"/>
<feature type="region of interest" description="Disordered" evidence="1">
    <location>
        <begin position="1"/>
        <end position="21"/>
    </location>
</feature>
<accession>A0A2P2JW76</accession>
<dbReference type="AlphaFoldDB" id="A0A2P2JW76"/>
<reference evidence="2" key="1">
    <citation type="submission" date="2018-02" db="EMBL/GenBank/DDBJ databases">
        <title>Rhizophora mucronata_Transcriptome.</title>
        <authorList>
            <person name="Meera S.P."/>
            <person name="Sreeshan A."/>
            <person name="Augustine A."/>
        </authorList>
    </citation>
    <scope>NUCLEOTIDE SEQUENCE</scope>
    <source>
        <tissue evidence="2">Leaf</tissue>
    </source>
</reference>